<protein>
    <submittedName>
        <fullName evidence="3">Uncharacterized protein</fullName>
    </submittedName>
</protein>
<dbReference type="AlphaFoldDB" id="A0A1I8B7B7"/>
<proteinExistence type="predicted"/>
<dbReference type="WBParaSite" id="MhA1_Contig1528.frz3.gene1">
    <property type="protein sequence ID" value="MhA1_Contig1528.frz3.gene1"/>
    <property type="gene ID" value="MhA1_Contig1528.frz3.gene1"/>
</dbReference>
<dbReference type="Pfam" id="PF07801">
    <property type="entry name" value="DUF1647"/>
    <property type="match status" value="1"/>
</dbReference>
<feature type="region of interest" description="Disordered" evidence="1">
    <location>
        <begin position="284"/>
        <end position="303"/>
    </location>
</feature>
<dbReference type="OMA" id="CELEWRK"/>
<organism evidence="2 3">
    <name type="scientific">Meloidogyne hapla</name>
    <name type="common">Root-knot nematode worm</name>
    <dbReference type="NCBI Taxonomy" id="6305"/>
    <lineage>
        <taxon>Eukaryota</taxon>
        <taxon>Metazoa</taxon>
        <taxon>Ecdysozoa</taxon>
        <taxon>Nematoda</taxon>
        <taxon>Chromadorea</taxon>
        <taxon>Rhabditida</taxon>
        <taxon>Tylenchina</taxon>
        <taxon>Tylenchomorpha</taxon>
        <taxon>Tylenchoidea</taxon>
        <taxon>Meloidogynidae</taxon>
        <taxon>Meloidogyninae</taxon>
        <taxon>Meloidogyne</taxon>
    </lineage>
</organism>
<keyword evidence="2" id="KW-1185">Reference proteome</keyword>
<evidence type="ECO:0000313" key="2">
    <source>
        <dbReference type="Proteomes" id="UP000095281"/>
    </source>
</evidence>
<evidence type="ECO:0000256" key="1">
    <source>
        <dbReference type="SAM" id="MobiDB-lite"/>
    </source>
</evidence>
<dbReference type="PANTHER" id="PTHR31389:SF4">
    <property type="entry name" value="LD39211P"/>
    <property type="match status" value="1"/>
</dbReference>
<name>A0A1I8B7B7_MELHA</name>
<evidence type="ECO:0000313" key="3">
    <source>
        <dbReference type="WBParaSite" id="MhA1_Contig1528.frz3.gene1"/>
    </source>
</evidence>
<reference evidence="3" key="1">
    <citation type="submission" date="2016-11" db="UniProtKB">
        <authorList>
            <consortium name="WormBaseParasite"/>
        </authorList>
    </citation>
    <scope>IDENTIFICATION</scope>
</reference>
<sequence>MSYSLNIQTNNKLTENIISGRRFDCEHLQILNKYKIADNYKIQQKITVKRPGNERFTFVTGASKDFFPTLRKLLYLLKQKFGCSQKIIGYDLGGISEEKNMMEELNSVCELEWRKFDWSIMPKDVLSPKAFSWKIHILAEIFTQYDTFIWMDTSINLEDAKYLDPIFEAIENRKISEMVFPGGMFTYIPILTDWIKIVNQKWDIEMYDANFIILHKSEYTRNLLKWALLCAATKQCIEPDGSELYCISPRTTIGTCHRSDQSVMGILNVNSEYKRSLLDKEFIPHFHPDHPRRKSRSSVQRREQLDRNLDFKKGVACCQQK</sequence>
<accession>A0A1I8B7B7</accession>
<dbReference type="PANTHER" id="PTHR31389">
    <property type="entry name" value="LD39211P"/>
    <property type="match status" value="1"/>
</dbReference>
<dbReference type="InterPro" id="IPR012444">
    <property type="entry name" value="DUF1647"/>
</dbReference>
<dbReference type="Proteomes" id="UP000095281">
    <property type="component" value="Unplaced"/>
</dbReference>